<evidence type="ECO:0000256" key="2">
    <source>
        <dbReference type="ARBA" id="ARBA00008685"/>
    </source>
</evidence>
<evidence type="ECO:0000256" key="10">
    <source>
        <dbReference type="ARBA" id="ARBA00023170"/>
    </source>
</evidence>
<proteinExistence type="inferred from homology"/>
<dbReference type="PANTHER" id="PTHR42643:SF24">
    <property type="entry name" value="IONOTROPIC RECEPTOR 60A"/>
    <property type="match status" value="1"/>
</dbReference>
<dbReference type="InterPro" id="IPR052192">
    <property type="entry name" value="Insect_Ionotropic_Sensory_Rcpt"/>
</dbReference>
<dbReference type="Pfam" id="PF10613">
    <property type="entry name" value="Lig_chan-Glu_bd"/>
    <property type="match status" value="1"/>
</dbReference>
<keyword evidence="10" id="KW-0675">Receptor</keyword>
<keyword evidence="6" id="KW-1133">Transmembrane helix</keyword>
<dbReference type="SMART" id="SM00918">
    <property type="entry name" value="Lig_chan-Glu_bd"/>
    <property type="match status" value="1"/>
</dbReference>
<protein>
    <submittedName>
        <fullName evidence="14">Uncharacterized protein</fullName>
    </submittedName>
</protein>
<evidence type="ECO:0000256" key="7">
    <source>
        <dbReference type="ARBA" id="ARBA00023054"/>
    </source>
</evidence>
<accession>A0A7R8WIK9</accession>
<dbReference type="OrthoDB" id="6375711at2759"/>
<dbReference type="InterPro" id="IPR019594">
    <property type="entry name" value="Glu/Gly-bd"/>
</dbReference>
<dbReference type="SUPFAM" id="SSF53850">
    <property type="entry name" value="Periplasmic binding protein-like II"/>
    <property type="match status" value="1"/>
</dbReference>
<dbReference type="Gene3D" id="1.10.287.70">
    <property type="match status" value="1"/>
</dbReference>
<dbReference type="SMART" id="SM00079">
    <property type="entry name" value="PBPe"/>
    <property type="match status" value="1"/>
</dbReference>
<dbReference type="GO" id="GO:0015276">
    <property type="term" value="F:ligand-gated monoatomic ion channel activity"/>
    <property type="evidence" value="ECO:0007669"/>
    <property type="project" value="InterPro"/>
</dbReference>
<evidence type="ECO:0000256" key="1">
    <source>
        <dbReference type="ARBA" id="ARBA00004651"/>
    </source>
</evidence>
<evidence type="ECO:0000256" key="3">
    <source>
        <dbReference type="ARBA" id="ARBA00022448"/>
    </source>
</evidence>
<dbReference type="GO" id="GO:0005886">
    <property type="term" value="C:plasma membrane"/>
    <property type="evidence" value="ECO:0007669"/>
    <property type="project" value="UniProtKB-SubCell"/>
</dbReference>
<keyword evidence="12" id="KW-1071">Ligand-gated ion channel</keyword>
<name>A0A7R8WIK9_9CRUS</name>
<dbReference type="FunFam" id="3.40.190.10:FF:000078">
    <property type="entry name" value="glutamate receptor ionotropic, NMDA 3B"/>
    <property type="match status" value="1"/>
</dbReference>
<dbReference type="Pfam" id="PF00060">
    <property type="entry name" value="Lig_chan"/>
    <property type="match status" value="1"/>
</dbReference>
<keyword evidence="8" id="KW-0406">Ion transport</keyword>
<dbReference type="EMBL" id="OB663650">
    <property type="protein sequence ID" value="CAD7231570.1"/>
    <property type="molecule type" value="Genomic_DNA"/>
</dbReference>
<gene>
    <name evidence="14" type="ORF">CTOB1V02_LOCUS9417</name>
</gene>
<organism evidence="14">
    <name type="scientific">Cyprideis torosa</name>
    <dbReference type="NCBI Taxonomy" id="163714"/>
    <lineage>
        <taxon>Eukaryota</taxon>
        <taxon>Metazoa</taxon>
        <taxon>Ecdysozoa</taxon>
        <taxon>Arthropoda</taxon>
        <taxon>Crustacea</taxon>
        <taxon>Oligostraca</taxon>
        <taxon>Ostracoda</taxon>
        <taxon>Podocopa</taxon>
        <taxon>Podocopida</taxon>
        <taxon>Cytherocopina</taxon>
        <taxon>Cytheroidea</taxon>
        <taxon>Cytherideidae</taxon>
        <taxon>Cyprideis</taxon>
    </lineage>
</organism>
<evidence type="ECO:0000256" key="11">
    <source>
        <dbReference type="ARBA" id="ARBA00023180"/>
    </source>
</evidence>
<comment type="similarity">
    <text evidence="2">Belongs to the glutamate-gated ion channel (TC 1.A.10.1) family.</text>
</comment>
<dbReference type="AlphaFoldDB" id="A0A7R8WIK9"/>
<evidence type="ECO:0000256" key="8">
    <source>
        <dbReference type="ARBA" id="ARBA00023065"/>
    </source>
</evidence>
<dbReference type="PANTHER" id="PTHR42643">
    <property type="entry name" value="IONOTROPIC RECEPTOR 20A-RELATED"/>
    <property type="match status" value="1"/>
</dbReference>
<dbReference type="GO" id="GO:0043226">
    <property type="term" value="C:organelle"/>
    <property type="evidence" value="ECO:0007669"/>
    <property type="project" value="UniProtKB-ARBA"/>
</dbReference>
<keyword evidence="4" id="KW-1003">Cell membrane</keyword>
<keyword evidence="3" id="KW-0813">Transport</keyword>
<evidence type="ECO:0000256" key="4">
    <source>
        <dbReference type="ARBA" id="ARBA00022475"/>
    </source>
</evidence>
<evidence type="ECO:0000256" key="9">
    <source>
        <dbReference type="ARBA" id="ARBA00023136"/>
    </source>
</evidence>
<reference evidence="14" key="1">
    <citation type="submission" date="2020-11" db="EMBL/GenBank/DDBJ databases">
        <authorList>
            <person name="Tran Van P."/>
        </authorList>
    </citation>
    <scope>NUCLEOTIDE SEQUENCE</scope>
</reference>
<sequence length="408" mass="45008">MRAEEIAEKPMVTYNELKGKEVEQYEVLRAVGIDMEILSTLAEHLNFSYRLFASSDGAWGSPGEGNVFVGMVGDVQAGLADMAISSTTVTYDRAQVVRFSSPYFFDADVLVSKAPTPIIFSSSVFFDYLWIWILIGISMVLCGVVLWITARFSVDPPKRYDLPFALLCSTQVLTSQGLPPNTAGKAGRFVLGSWIVGAFFVSALCGGLFVSLLTLSSMTPTIDTLEQLEKRILAGTNKVTTVAHTSTYEMFEQADPGSLYGNIYTGMQAFSTGRSGMNALLDDARLTMVMPLSYAVELGPDEFHVGYERFHPTYYGIVLPFGSPYIKDFNNQIHHLHSSGLILKWRDVWTEKPKSFGKDNDTAKPLSLEGIQGAFYILLLGHGAASITFFGELIIDRLNRQSLKKTPI</sequence>
<keyword evidence="5" id="KW-0812">Transmembrane</keyword>
<keyword evidence="7" id="KW-0175">Coiled coil</keyword>
<evidence type="ECO:0000313" key="14">
    <source>
        <dbReference type="EMBL" id="CAD7231570.1"/>
    </source>
</evidence>
<evidence type="ECO:0000256" key="13">
    <source>
        <dbReference type="ARBA" id="ARBA00023303"/>
    </source>
</evidence>
<comment type="subcellular location">
    <subcellularLocation>
        <location evidence="1">Cell membrane</location>
        <topology evidence="1">Multi-pass membrane protein</topology>
    </subcellularLocation>
</comment>
<keyword evidence="11" id="KW-0325">Glycoprotein</keyword>
<evidence type="ECO:0000256" key="5">
    <source>
        <dbReference type="ARBA" id="ARBA00022692"/>
    </source>
</evidence>
<keyword evidence="9" id="KW-0472">Membrane</keyword>
<evidence type="ECO:0000256" key="6">
    <source>
        <dbReference type="ARBA" id="ARBA00022989"/>
    </source>
</evidence>
<dbReference type="InterPro" id="IPR001320">
    <property type="entry name" value="Iontro_rcpt_C"/>
</dbReference>
<dbReference type="Gene3D" id="3.40.190.10">
    <property type="entry name" value="Periplasmic binding protein-like II"/>
    <property type="match status" value="1"/>
</dbReference>
<keyword evidence="13" id="KW-0407">Ion channel</keyword>
<evidence type="ECO:0000256" key="12">
    <source>
        <dbReference type="ARBA" id="ARBA00023286"/>
    </source>
</evidence>
<dbReference type="GO" id="GO:0050906">
    <property type="term" value="P:detection of stimulus involved in sensory perception"/>
    <property type="evidence" value="ECO:0007669"/>
    <property type="project" value="UniProtKB-ARBA"/>
</dbReference>